<feature type="binding site" evidence="14">
    <location>
        <position position="240"/>
    </location>
    <ligand>
        <name>ATP</name>
        <dbReference type="ChEBI" id="CHEBI:30616"/>
    </ligand>
</feature>
<keyword evidence="6 16" id="KW-0812">Transmembrane</keyword>
<evidence type="ECO:0000313" key="18">
    <source>
        <dbReference type="EMBL" id="KAI9196021.1"/>
    </source>
</evidence>
<evidence type="ECO:0000256" key="7">
    <source>
        <dbReference type="ARBA" id="ARBA00022741"/>
    </source>
</evidence>
<comment type="caution">
    <text evidence="18">The sequence shown here is derived from an EMBL/GenBank/DDBJ whole genome shotgun (WGS) entry which is preliminary data.</text>
</comment>
<reference evidence="18" key="1">
    <citation type="journal article" date="2022" name="Plant J.">
        <title>Strategies of tolerance reflected in two North American maple genomes.</title>
        <authorList>
            <person name="McEvoy S.L."/>
            <person name="Sezen U.U."/>
            <person name="Trouern-Trend A."/>
            <person name="McMahon S.M."/>
            <person name="Schaberg P.G."/>
            <person name="Yang J."/>
            <person name="Wegrzyn J.L."/>
            <person name="Swenson N.G."/>
        </authorList>
    </citation>
    <scope>NUCLEOTIDE SEQUENCE</scope>
    <source>
        <strain evidence="18">91603</strain>
    </source>
</reference>
<dbReference type="GO" id="GO:0004674">
    <property type="term" value="F:protein serine/threonine kinase activity"/>
    <property type="evidence" value="ECO:0007669"/>
    <property type="project" value="UniProtKB-KW"/>
</dbReference>
<keyword evidence="7 14" id="KW-0547">Nucleotide-binding</keyword>
<keyword evidence="5" id="KW-0808">Transferase</keyword>
<evidence type="ECO:0000256" key="2">
    <source>
        <dbReference type="ARBA" id="ARBA00012513"/>
    </source>
</evidence>
<evidence type="ECO:0000256" key="4">
    <source>
        <dbReference type="ARBA" id="ARBA00022553"/>
    </source>
</evidence>
<protein>
    <recommendedName>
        <fullName evidence="2">non-specific serine/threonine protein kinase</fullName>
        <ecNumber evidence="2">2.7.11.1</ecNumber>
    </recommendedName>
</protein>
<feature type="compositionally biased region" description="Polar residues" evidence="15">
    <location>
        <begin position="523"/>
        <end position="533"/>
    </location>
</feature>
<dbReference type="FunFam" id="1.10.510.10:FF:000035">
    <property type="entry name" value="Putative receptor-like serine/threonine-protein kinase"/>
    <property type="match status" value="1"/>
</dbReference>
<evidence type="ECO:0000256" key="16">
    <source>
        <dbReference type="SAM" id="Phobius"/>
    </source>
</evidence>
<dbReference type="Gene3D" id="1.10.510.10">
    <property type="entry name" value="Transferase(Phosphotransferase) domain 1"/>
    <property type="match status" value="1"/>
</dbReference>
<dbReference type="FunFam" id="3.30.200.20:FF:000083">
    <property type="entry name" value="Putative receptor-like protein kinase"/>
    <property type="match status" value="1"/>
</dbReference>
<comment type="catalytic activity">
    <reaction evidence="12">
        <text>L-threonyl-[protein] + ATP = O-phospho-L-threonyl-[protein] + ADP + H(+)</text>
        <dbReference type="Rhea" id="RHEA:46608"/>
        <dbReference type="Rhea" id="RHEA-COMP:11060"/>
        <dbReference type="Rhea" id="RHEA-COMP:11605"/>
        <dbReference type="ChEBI" id="CHEBI:15378"/>
        <dbReference type="ChEBI" id="CHEBI:30013"/>
        <dbReference type="ChEBI" id="CHEBI:30616"/>
        <dbReference type="ChEBI" id="CHEBI:61977"/>
        <dbReference type="ChEBI" id="CHEBI:456216"/>
        <dbReference type="EC" id="2.7.11.1"/>
    </reaction>
</comment>
<evidence type="ECO:0000313" key="19">
    <source>
        <dbReference type="Proteomes" id="UP001064489"/>
    </source>
</evidence>
<feature type="transmembrane region" description="Helical" evidence="16">
    <location>
        <begin position="52"/>
        <end position="76"/>
    </location>
</feature>
<dbReference type="EC" id="2.7.11.1" evidence="2"/>
<evidence type="ECO:0000256" key="11">
    <source>
        <dbReference type="ARBA" id="ARBA00023136"/>
    </source>
</evidence>
<dbReference type="PROSITE" id="PS00107">
    <property type="entry name" value="PROTEIN_KINASE_ATP"/>
    <property type="match status" value="1"/>
</dbReference>
<keyword evidence="11 16" id="KW-0472">Membrane</keyword>
<accession>A0AAD5JMR6</accession>
<keyword evidence="19" id="KW-1185">Reference proteome</keyword>
<dbReference type="GO" id="GO:0016020">
    <property type="term" value="C:membrane"/>
    <property type="evidence" value="ECO:0007669"/>
    <property type="project" value="UniProtKB-SubCell"/>
</dbReference>
<dbReference type="InterPro" id="IPR000719">
    <property type="entry name" value="Prot_kinase_dom"/>
</dbReference>
<dbReference type="SUPFAM" id="SSF56112">
    <property type="entry name" value="Protein kinase-like (PK-like)"/>
    <property type="match status" value="1"/>
</dbReference>
<dbReference type="AlphaFoldDB" id="A0AAD5JMR6"/>
<evidence type="ECO:0000256" key="6">
    <source>
        <dbReference type="ARBA" id="ARBA00022692"/>
    </source>
</evidence>
<dbReference type="PROSITE" id="PS00108">
    <property type="entry name" value="PROTEIN_KINASE_ST"/>
    <property type="match status" value="1"/>
</dbReference>
<dbReference type="CDD" id="cd14066">
    <property type="entry name" value="STKc_IRAK"/>
    <property type="match status" value="1"/>
</dbReference>
<dbReference type="PANTHER" id="PTHR47984">
    <property type="entry name" value="OS01G0323000 PROTEIN"/>
    <property type="match status" value="1"/>
</dbReference>
<keyword evidence="4" id="KW-0597">Phosphoprotein</keyword>
<organism evidence="18 19">
    <name type="scientific">Acer negundo</name>
    <name type="common">Box elder</name>
    <dbReference type="NCBI Taxonomy" id="4023"/>
    <lineage>
        <taxon>Eukaryota</taxon>
        <taxon>Viridiplantae</taxon>
        <taxon>Streptophyta</taxon>
        <taxon>Embryophyta</taxon>
        <taxon>Tracheophyta</taxon>
        <taxon>Spermatophyta</taxon>
        <taxon>Magnoliopsida</taxon>
        <taxon>eudicotyledons</taxon>
        <taxon>Gunneridae</taxon>
        <taxon>Pentapetalae</taxon>
        <taxon>rosids</taxon>
        <taxon>malvids</taxon>
        <taxon>Sapindales</taxon>
        <taxon>Sapindaceae</taxon>
        <taxon>Hippocastanoideae</taxon>
        <taxon>Acereae</taxon>
        <taxon>Acer</taxon>
    </lineage>
</organism>
<dbReference type="InterPro" id="IPR052232">
    <property type="entry name" value="RLK_Ser/Thr-Kinase"/>
</dbReference>
<evidence type="ECO:0000256" key="10">
    <source>
        <dbReference type="ARBA" id="ARBA00022989"/>
    </source>
</evidence>
<keyword evidence="3" id="KW-0723">Serine/threonine-protein kinase</keyword>
<dbReference type="Gene3D" id="3.30.200.20">
    <property type="entry name" value="Phosphorylase Kinase, domain 1"/>
    <property type="match status" value="1"/>
</dbReference>
<dbReference type="Proteomes" id="UP001064489">
    <property type="component" value="Chromosome 1"/>
</dbReference>
<evidence type="ECO:0000256" key="13">
    <source>
        <dbReference type="ARBA" id="ARBA00048679"/>
    </source>
</evidence>
<feature type="region of interest" description="Disordered" evidence="15">
    <location>
        <begin position="481"/>
        <end position="533"/>
    </location>
</feature>
<dbReference type="PROSITE" id="PS50011">
    <property type="entry name" value="PROTEIN_KINASE_DOM"/>
    <property type="match status" value="1"/>
</dbReference>
<evidence type="ECO:0000256" key="3">
    <source>
        <dbReference type="ARBA" id="ARBA00022527"/>
    </source>
</evidence>
<keyword evidence="10 16" id="KW-1133">Transmembrane helix</keyword>
<keyword evidence="9 14" id="KW-0067">ATP-binding</keyword>
<dbReference type="InterPro" id="IPR008271">
    <property type="entry name" value="Ser/Thr_kinase_AS"/>
</dbReference>
<feature type="domain" description="Protein kinase" evidence="17">
    <location>
        <begin position="211"/>
        <end position="488"/>
    </location>
</feature>
<evidence type="ECO:0000259" key="17">
    <source>
        <dbReference type="PROSITE" id="PS50011"/>
    </source>
</evidence>
<dbReference type="EMBL" id="JAJSOW010000003">
    <property type="protein sequence ID" value="KAI9196021.1"/>
    <property type="molecule type" value="Genomic_DNA"/>
</dbReference>
<dbReference type="InterPro" id="IPR017441">
    <property type="entry name" value="Protein_kinase_ATP_BS"/>
</dbReference>
<name>A0AAD5JMR6_ACENE</name>
<evidence type="ECO:0000256" key="15">
    <source>
        <dbReference type="SAM" id="MobiDB-lite"/>
    </source>
</evidence>
<dbReference type="SMART" id="SM00220">
    <property type="entry name" value="S_TKc"/>
    <property type="match status" value="1"/>
</dbReference>
<keyword evidence="8" id="KW-0418">Kinase</keyword>
<gene>
    <name evidence="18" type="ORF">LWI28_020324</name>
</gene>
<evidence type="ECO:0000256" key="9">
    <source>
        <dbReference type="ARBA" id="ARBA00022840"/>
    </source>
</evidence>
<proteinExistence type="predicted"/>
<comment type="subcellular location">
    <subcellularLocation>
        <location evidence="1">Membrane</location>
        <topology evidence="1">Single-pass membrane protein</topology>
    </subcellularLocation>
</comment>
<dbReference type="GO" id="GO:0005524">
    <property type="term" value="F:ATP binding"/>
    <property type="evidence" value="ECO:0007669"/>
    <property type="project" value="UniProtKB-UniRule"/>
</dbReference>
<comment type="catalytic activity">
    <reaction evidence="13">
        <text>L-seryl-[protein] + ATP = O-phospho-L-seryl-[protein] + ADP + H(+)</text>
        <dbReference type="Rhea" id="RHEA:17989"/>
        <dbReference type="Rhea" id="RHEA-COMP:9863"/>
        <dbReference type="Rhea" id="RHEA-COMP:11604"/>
        <dbReference type="ChEBI" id="CHEBI:15378"/>
        <dbReference type="ChEBI" id="CHEBI:29999"/>
        <dbReference type="ChEBI" id="CHEBI:30616"/>
        <dbReference type="ChEBI" id="CHEBI:83421"/>
        <dbReference type="ChEBI" id="CHEBI:456216"/>
        <dbReference type="EC" id="2.7.11.1"/>
    </reaction>
</comment>
<sequence>MDLGLILIQFFFSFGEEEFGLVIQSIRQIVAYTEMASDLNKTLSKTYIGLELWVLIVIGLGVVFVAILGVSLWLTFRKKKSRRADMLPLSRDPFVSEEIKDIKVDDRVSANNGSFPTLIDKFNDRESEKVLIPQVENCDDSIQSGSFNNVEKNAMGSQLGEEVGKPAGSAFRPSSHPLTAPSPLSGLPEFSHLGWGHWFTLRDLQLATNRFSKDNIIGDGGYGVVYRGNLTNGTPVAVKKLLNNPGQADKDFRVEVEAIGHVRHKNLVRLLGYCIEGTQRILVYEYVNNGNLEQWLRGDMSDCGYLTWEARIKIMLGTAKALAYLHEAIEPKVVHRDIKSSNILIDDTFEAKISDFGLAKLLGAGTSHITTRVMGTFGYVAPEYANSGLLNEKSDVYSFGVVLLEAITGRYPVDYDRQQSEVNMVEWLKMMVQIRRSEEVVDPNIETRPSTSALKRALLTALRCVDPDADKRPKMSQVVRMLESEEYPIPREDRRRRRNQAGAIEAEPQRESSDTDKNDNPESRLNSTRNQQA</sequence>
<evidence type="ECO:0000256" key="8">
    <source>
        <dbReference type="ARBA" id="ARBA00022777"/>
    </source>
</evidence>
<dbReference type="InterPro" id="IPR011009">
    <property type="entry name" value="Kinase-like_dom_sf"/>
</dbReference>
<dbReference type="PANTHER" id="PTHR47984:SF13">
    <property type="entry name" value="PROTEIN KINASE DOMAIN-CONTAINING PROTEIN"/>
    <property type="match status" value="1"/>
</dbReference>
<evidence type="ECO:0000256" key="12">
    <source>
        <dbReference type="ARBA" id="ARBA00047899"/>
    </source>
</evidence>
<dbReference type="Pfam" id="PF00069">
    <property type="entry name" value="Pkinase"/>
    <property type="match status" value="1"/>
</dbReference>
<evidence type="ECO:0000256" key="1">
    <source>
        <dbReference type="ARBA" id="ARBA00004167"/>
    </source>
</evidence>
<feature type="compositionally biased region" description="Basic and acidic residues" evidence="15">
    <location>
        <begin position="507"/>
        <end position="522"/>
    </location>
</feature>
<evidence type="ECO:0000256" key="5">
    <source>
        <dbReference type="ARBA" id="ARBA00022679"/>
    </source>
</evidence>
<evidence type="ECO:0000256" key="14">
    <source>
        <dbReference type="PROSITE-ProRule" id="PRU10141"/>
    </source>
</evidence>
<reference evidence="18" key="2">
    <citation type="submission" date="2023-02" db="EMBL/GenBank/DDBJ databases">
        <authorList>
            <person name="Swenson N.G."/>
            <person name="Wegrzyn J.L."/>
            <person name="Mcevoy S.L."/>
        </authorList>
    </citation>
    <scope>NUCLEOTIDE SEQUENCE</scope>
    <source>
        <strain evidence="18">91603</strain>
        <tissue evidence="18">Leaf</tissue>
    </source>
</reference>